<comment type="caution">
    <text evidence="2">The sequence shown here is derived from an EMBL/GenBank/DDBJ whole genome shotgun (WGS) entry which is preliminary data.</text>
</comment>
<protein>
    <submittedName>
        <fullName evidence="2">Uncharacterized protein</fullName>
    </submittedName>
</protein>
<dbReference type="EMBL" id="SDMP01000013">
    <property type="protein sequence ID" value="RYR19514.1"/>
    <property type="molecule type" value="Genomic_DNA"/>
</dbReference>
<evidence type="ECO:0000313" key="2">
    <source>
        <dbReference type="EMBL" id="RYR19514.1"/>
    </source>
</evidence>
<dbReference type="Proteomes" id="UP000289738">
    <property type="component" value="Chromosome B03"/>
</dbReference>
<proteinExistence type="predicted"/>
<evidence type="ECO:0000313" key="3">
    <source>
        <dbReference type="Proteomes" id="UP000289738"/>
    </source>
</evidence>
<gene>
    <name evidence="2" type="ORF">Ahy_B03g064305</name>
</gene>
<accession>A0A444ZZB5</accession>
<keyword evidence="3" id="KW-1185">Reference proteome</keyword>
<dbReference type="AlphaFoldDB" id="A0A444ZZB5"/>
<sequence>MQKLFIPLAVLLHEGQKFNLAKLLLCNLYDELGQMVESLRKRTSISAGGPFGYFSFGSMPYSKNTRNKEESRVLINKNIEGFQLVTLQPDFENARSTDKLFLGSILEISLMQRFLKRGPAMSRIIDFVTKFFIEWWNNYYSQYDRSLDHIMKKAIKTFPDPSKEKADAPLQQPTSTSVAKAVSDKKRMHHSSSSSSGNVISHYLSTSQEVQQPNQHITKEATALVENIDPPIIEEHIIDYSKISTNLTWVKISSYSINQPGQSSQYDLEIKEVPLDTVSNPQMLI</sequence>
<reference evidence="2 3" key="1">
    <citation type="submission" date="2019-01" db="EMBL/GenBank/DDBJ databases">
        <title>Sequencing of cultivated peanut Arachis hypogaea provides insights into genome evolution and oil improvement.</title>
        <authorList>
            <person name="Chen X."/>
        </authorList>
    </citation>
    <scope>NUCLEOTIDE SEQUENCE [LARGE SCALE GENOMIC DNA]</scope>
    <source>
        <strain evidence="3">cv. Fuhuasheng</strain>
        <tissue evidence="2">Leaves</tissue>
    </source>
</reference>
<organism evidence="2 3">
    <name type="scientific">Arachis hypogaea</name>
    <name type="common">Peanut</name>
    <dbReference type="NCBI Taxonomy" id="3818"/>
    <lineage>
        <taxon>Eukaryota</taxon>
        <taxon>Viridiplantae</taxon>
        <taxon>Streptophyta</taxon>
        <taxon>Embryophyta</taxon>
        <taxon>Tracheophyta</taxon>
        <taxon>Spermatophyta</taxon>
        <taxon>Magnoliopsida</taxon>
        <taxon>eudicotyledons</taxon>
        <taxon>Gunneridae</taxon>
        <taxon>Pentapetalae</taxon>
        <taxon>rosids</taxon>
        <taxon>fabids</taxon>
        <taxon>Fabales</taxon>
        <taxon>Fabaceae</taxon>
        <taxon>Papilionoideae</taxon>
        <taxon>50 kb inversion clade</taxon>
        <taxon>dalbergioids sensu lato</taxon>
        <taxon>Dalbergieae</taxon>
        <taxon>Pterocarpus clade</taxon>
        <taxon>Arachis</taxon>
    </lineage>
</organism>
<name>A0A444ZZB5_ARAHY</name>
<evidence type="ECO:0000256" key="1">
    <source>
        <dbReference type="SAM" id="MobiDB-lite"/>
    </source>
</evidence>
<feature type="region of interest" description="Disordered" evidence="1">
    <location>
        <begin position="161"/>
        <end position="198"/>
    </location>
</feature>